<evidence type="ECO:0000313" key="3">
    <source>
        <dbReference type="WBParaSite" id="ECPE_0001360201-mRNA-1"/>
    </source>
</evidence>
<name>A0A183B2X8_9TREM</name>
<dbReference type="PANTHER" id="PTHR23072">
    <property type="entry name" value="PHOSPHATIDYLINOSITOL GLYCAN-RELATED"/>
    <property type="match status" value="1"/>
</dbReference>
<dbReference type="GO" id="GO:0051267">
    <property type="term" value="F:CP2 mannose-ethanolamine phosphotransferase activity"/>
    <property type="evidence" value="ECO:0007669"/>
    <property type="project" value="TreeGrafter"/>
</dbReference>
<dbReference type="PANTHER" id="PTHR23072:SF0">
    <property type="entry name" value="GPI ETHANOLAMINE PHOSPHATE TRANSFERASE 2"/>
    <property type="match status" value="1"/>
</dbReference>
<keyword evidence="1" id="KW-0472">Membrane</keyword>
<dbReference type="InterPro" id="IPR039527">
    <property type="entry name" value="PIGG/GPI7"/>
</dbReference>
<reference evidence="3" key="1">
    <citation type="submission" date="2016-06" db="UniProtKB">
        <authorList>
            <consortium name="WormBaseParasite"/>
        </authorList>
    </citation>
    <scope>IDENTIFICATION</scope>
</reference>
<accession>A0A183B2X8</accession>
<feature type="transmembrane region" description="Helical" evidence="1">
    <location>
        <begin position="63"/>
        <end position="88"/>
    </location>
</feature>
<feature type="domain" description="GPI ethanolamine phosphate transferase 2 C-terminal" evidence="2">
    <location>
        <begin position="1"/>
        <end position="103"/>
    </location>
</feature>
<organism evidence="3">
    <name type="scientific">Echinostoma caproni</name>
    <dbReference type="NCBI Taxonomy" id="27848"/>
    <lineage>
        <taxon>Eukaryota</taxon>
        <taxon>Metazoa</taxon>
        <taxon>Spiralia</taxon>
        <taxon>Lophotrochozoa</taxon>
        <taxon>Platyhelminthes</taxon>
        <taxon>Trematoda</taxon>
        <taxon>Digenea</taxon>
        <taxon>Plagiorchiida</taxon>
        <taxon>Echinostomata</taxon>
        <taxon>Echinostomatoidea</taxon>
        <taxon>Echinostomatidae</taxon>
        <taxon>Echinostoma</taxon>
    </lineage>
</organism>
<feature type="transmembrane region" description="Helical" evidence="1">
    <location>
        <begin position="94"/>
        <end position="113"/>
    </location>
</feature>
<keyword evidence="1" id="KW-0812">Transmembrane</keyword>
<feature type="transmembrane region" description="Helical" evidence="1">
    <location>
        <begin position="20"/>
        <end position="42"/>
    </location>
</feature>
<dbReference type="WBParaSite" id="ECPE_0001360201-mRNA-1">
    <property type="protein sequence ID" value="ECPE_0001360201-mRNA-1"/>
    <property type="gene ID" value="ECPE_0001360201"/>
</dbReference>
<dbReference type="GO" id="GO:0005789">
    <property type="term" value="C:endoplasmic reticulum membrane"/>
    <property type="evidence" value="ECO:0007669"/>
    <property type="project" value="TreeGrafter"/>
</dbReference>
<dbReference type="Pfam" id="PF19316">
    <property type="entry name" value="PIGO_PIGG"/>
    <property type="match status" value="1"/>
</dbReference>
<dbReference type="AlphaFoldDB" id="A0A183B2X8"/>
<dbReference type="GO" id="GO:0006506">
    <property type="term" value="P:GPI anchor biosynthetic process"/>
    <property type="evidence" value="ECO:0007669"/>
    <property type="project" value="InterPro"/>
</dbReference>
<protein>
    <submittedName>
        <fullName evidence="3">PIGO_PIGG domain-containing protein</fullName>
    </submittedName>
</protein>
<sequence length="116" mass="13013">LSTVDVSAAYVGLRTHQPLIAGPLLACFTYAGPLYWQLAYFTRYAFHPSTSSRLGASLSLFRLGFVILPLTFCATICFLLQSHLFIWTVFTPKLLYLATFQLVFLPVLLLWSCKTA</sequence>
<dbReference type="InterPro" id="IPR045687">
    <property type="entry name" value="PIGG/GPI7_C"/>
</dbReference>
<proteinExistence type="predicted"/>
<evidence type="ECO:0000259" key="2">
    <source>
        <dbReference type="Pfam" id="PF19316"/>
    </source>
</evidence>
<evidence type="ECO:0000256" key="1">
    <source>
        <dbReference type="SAM" id="Phobius"/>
    </source>
</evidence>
<keyword evidence="1" id="KW-1133">Transmembrane helix</keyword>